<feature type="domain" description="KOW" evidence="10">
    <location>
        <begin position="87"/>
        <end position="114"/>
    </location>
</feature>
<accession>A0A6A4VW46</accession>
<dbReference type="GO" id="GO:0006412">
    <property type="term" value="P:translation"/>
    <property type="evidence" value="ECO:0007669"/>
    <property type="project" value="InterPro"/>
</dbReference>
<dbReference type="InterPro" id="IPR041988">
    <property type="entry name" value="Ribosomal_uL24_KOW"/>
</dbReference>
<comment type="caution">
    <text evidence="11">The sequence shown here is derived from an EMBL/GenBank/DDBJ whole genome shotgun (WGS) entry which is preliminary data.</text>
</comment>
<keyword evidence="4 9" id="KW-0689">Ribosomal protein</keyword>
<dbReference type="PANTHER" id="PTHR12903">
    <property type="entry name" value="MITOCHONDRIAL RIBOSOMAL PROTEIN L24"/>
    <property type="match status" value="1"/>
</dbReference>
<dbReference type="Proteomes" id="UP000440578">
    <property type="component" value="Unassembled WGS sequence"/>
</dbReference>
<evidence type="ECO:0000313" key="12">
    <source>
        <dbReference type="Proteomes" id="UP000440578"/>
    </source>
</evidence>
<evidence type="ECO:0000256" key="5">
    <source>
        <dbReference type="ARBA" id="ARBA00023128"/>
    </source>
</evidence>
<sequence length="251" mass="28954">MRLTQSLLSPVGKMTKLYSNLPESYIKRAMEKGKVGWKTPRAVQYQPKEIKKKHYRFTMNRPWTDEFARQNQVSRKKVYVKPIPKWSYFRGDMVEVLVGKDKGKQGTVSQVIEERNWVVVEGLNAHYRLVGKTAQYPGTMIASEAPLLVDDHVALLDPADNKPCTIEWRYNESGERVRVSTRSGRIIPTPTQAEETYDYKTAATYRESERDTKEDDLTIISFKPQLSTFEMDVAESMGIELGPPPSETHWY</sequence>
<evidence type="ECO:0000256" key="7">
    <source>
        <dbReference type="ARBA" id="ARBA00035283"/>
    </source>
</evidence>
<comment type="subcellular location">
    <subcellularLocation>
        <location evidence="1">Mitochondrion</location>
    </subcellularLocation>
</comment>
<dbReference type="GO" id="GO:0003723">
    <property type="term" value="F:RNA binding"/>
    <property type="evidence" value="ECO:0007669"/>
    <property type="project" value="InterPro"/>
</dbReference>
<evidence type="ECO:0000256" key="9">
    <source>
        <dbReference type="RuleBase" id="RU003477"/>
    </source>
</evidence>
<evidence type="ECO:0000313" key="11">
    <source>
        <dbReference type="EMBL" id="KAF0295620.1"/>
    </source>
</evidence>
<name>A0A6A4VW46_AMPAM</name>
<evidence type="ECO:0000256" key="8">
    <source>
        <dbReference type="ARBA" id="ARBA00035357"/>
    </source>
</evidence>
<dbReference type="GO" id="GO:0005739">
    <property type="term" value="C:mitochondrion"/>
    <property type="evidence" value="ECO:0007669"/>
    <property type="project" value="UniProtKB-SubCell"/>
</dbReference>
<organism evidence="11 12">
    <name type="scientific">Amphibalanus amphitrite</name>
    <name type="common">Striped barnacle</name>
    <name type="synonym">Balanus amphitrite</name>
    <dbReference type="NCBI Taxonomy" id="1232801"/>
    <lineage>
        <taxon>Eukaryota</taxon>
        <taxon>Metazoa</taxon>
        <taxon>Ecdysozoa</taxon>
        <taxon>Arthropoda</taxon>
        <taxon>Crustacea</taxon>
        <taxon>Multicrustacea</taxon>
        <taxon>Cirripedia</taxon>
        <taxon>Thoracica</taxon>
        <taxon>Thoracicalcarea</taxon>
        <taxon>Balanomorpha</taxon>
        <taxon>Balanoidea</taxon>
        <taxon>Balanidae</taxon>
        <taxon>Amphibalaninae</taxon>
        <taxon>Amphibalanus</taxon>
    </lineage>
</organism>
<dbReference type="InterPro" id="IPR005825">
    <property type="entry name" value="Ribosomal_uL24_CS"/>
</dbReference>
<evidence type="ECO:0000256" key="2">
    <source>
        <dbReference type="ARBA" id="ARBA00010618"/>
    </source>
</evidence>
<dbReference type="GO" id="GO:1990904">
    <property type="term" value="C:ribonucleoprotein complex"/>
    <property type="evidence" value="ECO:0007669"/>
    <property type="project" value="UniProtKB-KW"/>
</dbReference>
<dbReference type="FunFam" id="2.30.30.30:FF:000032">
    <property type="entry name" value="39S ribosomal protein L24, mitochondrial"/>
    <property type="match status" value="1"/>
</dbReference>
<evidence type="ECO:0000256" key="3">
    <source>
        <dbReference type="ARBA" id="ARBA00022946"/>
    </source>
</evidence>
<dbReference type="Pfam" id="PF17136">
    <property type="entry name" value="ribosomal_L24"/>
    <property type="match status" value="1"/>
</dbReference>
<dbReference type="GO" id="GO:0003735">
    <property type="term" value="F:structural constituent of ribosome"/>
    <property type="evidence" value="ECO:0007669"/>
    <property type="project" value="InterPro"/>
</dbReference>
<dbReference type="InterPro" id="IPR057264">
    <property type="entry name" value="Ribosomal_uL24_C"/>
</dbReference>
<evidence type="ECO:0000259" key="10">
    <source>
        <dbReference type="SMART" id="SM00739"/>
    </source>
</evidence>
<dbReference type="InterPro" id="IPR003256">
    <property type="entry name" value="Ribosomal_uL24"/>
</dbReference>
<dbReference type="AlphaFoldDB" id="A0A6A4VW46"/>
<evidence type="ECO:0000256" key="4">
    <source>
        <dbReference type="ARBA" id="ARBA00022980"/>
    </source>
</evidence>
<proteinExistence type="inferred from homology"/>
<dbReference type="GO" id="GO:0005840">
    <property type="term" value="C:ribosome"/>
    <property type="evidence" value="ECO:0007669"/>
    <property type="project" value="UniProtKB-KW"/>
</dbReference>
<dbReference type="Pfam" id="PF00467">
    <property type="entry name" value="KOW"/>
    <property type="match status" value="1"/>
</dbReference>
<dbReference type="Gene3D" id="2.30.30.30">
    <property type="match status" value="1"/>
</dbReference>
<dbReference type="SUPFAM" id="SSF50104">
    <property type="entry name" value="Translation proteins SH3-like domain"/>
    <property type="match status" value="1"/>
</dbReference>
<keyword evidence="5" id="KW-0496">Mitochondrion</keyword>
<dbReference type="PROSITE" id="PS01108">
    <property type="entry name" value="RIBOSOMAL_L24"/>
    <property type="match status" value="1"/>
</dbReference>
<evidence type="ECO:0000256" key="1">
    <source>
        <dbReference type="ARBA" id="ARBA00004173"/>
    </source>
</evidence>
<dbReference type="SMART" id="SM00739">
    <property type="entry name" value="KOW"/>
    <property type="match status" value="1"/>
</dbReference>
<dbReference type="InterPro" id="IPR014722">
    <property type="entry name" value="Rib_uL2_dom2"/>
</dbReference>
<keyword evidence="6 9" id="KW-0687">Ribonucleoprotein</keyword>
<reference evidence="11 12" key="1">
    <citation type="submission" date="2019-07" db="EMBL/GenBank/DDBJ databases">
        <title>Draft genome assembly of a fouling barnacle, Amphibalanus amphitrite (Darwin, 1854): The first reference genome for Thecostraca.</title>
        <authorList>
            <person name="Kim W."/>
        </authorList>
    </citation>
    <scope>NUCLEOTIDE SEQUENCE [LARGE SCALE GENOMIC DNA]</scope>
    <source>
        <strain evidence="11">SNU_AA5</strain>
        <tissue evidence="11">Soma without cirri and trophi</tissue>
    </source>
</reference>
<dbReference type="CDD" id="cd06089">
    <property type="entry name" value="KOW_RPL26"/>
    <property type="match status" value="1"/>
</dbReference>
<comment type="similarity">
    <text evidence="2 9">Belongs to the universal ribosomal protein uL24 family.</text>
</comment>
<dbReference type="OrthoDB" id="359154at2759"/>
<dbReference type="EMBL" id="VIIS01001607">
    <property type="protein sequence ID" value="KAF0295620.1"/>
    <property type="molecule type" value="Genomic_DNA"/>
</dbReference>
<keyword evidence="12" id="KW-1185">Reference proteome</keyword>
<dbReference type="NCBIfam" id="TIGR01079">
    <property type="entry name" value="rplX_bact"/>
    <property type="match status" value="1"/>
</dbReference>
<gene>
    <name evidence="11" type="primary">mRpL24</name>
    <name evidence="11" type="ORF">FJT64_006900</name>
</gene>
<dbReference type="InterPro" id="IPR008991">
    <property type="entry name" value="Translation_prot_SH3-like_sf"/>
</dbReference>
<evidence type="ECO:0000256" key="6">
    <source>
        <dbReference type="ARBA" id="ARBA00023274"/>
    </source>
</evidence>
<dbReference type="InterPro" id="IPR005824">
    <property type="entry name" value="KOW"/>
</dbReference>
<dbReference type="HAMAP" id="MF_01326_B">
    <property type="entry name" value="Ribosomal_uL24_B"/>
    <property type="match status" value="1"/>
</dbReference>
<protein>
    <recommendedName>
        <fullName evidence="7">Large ribosomal subunit protein uL24m</fullName>
    </recommendedName>
    <alternativeName>
        <fullName evidence="8">39S ribosomal protein L24, mitochondrial</fullName>
    </alternativeName>
</protein>
<keyword evidence="3" id="KW-0809">Transit peptide</keyword>